<dbReference type="PANTHER" id="PTHR35803:SF1">
    <property type="entry name" value="GLUCAN 1,4-ALPHA-GLUCOSIDASE SUSB"/>
    <property type="match status" value="1"/>
</dbReference>
<dbReference type="InterPro" id="IPR019563">
    <property type="entry name" value="GH97_catalytic"/>
</dbReference>
<accession>A0ABU2GAR9</accession>
<dbReference type="Gene3D" id="3.20.20.70">
    <property type="entry name" value="Aldolase class I"/>
    <property type="match status" value="1"/>
</dbReference>
<feature type="domain" description="Glycosyl-hydrolase 97 C-terminal oligomerisation" evidence="5">
    <location>
        <begin position="628"/>
        <end position="726"/>
    </location>
</feature>
<dbReference type="InterPro" id="IPR014718">
    <property type="entry name" value="GH-type_carb-bd"/>
</dbReference>
<dbReference type="InterPro" id="IPR013785">
    <property type="entry name" value="Aldolase_TIM"/>
</dbReference>
<dbReference type="EMBL" id="JAMQOP010000001">
    <property type="protein sequence ID" value="MDS0297890.1"/>
    <property type="molecule type" value="Genomic_DNA"/>
</dbReference>
<feature type="domain" description="CARDB" evidence="2">
    <location>
        <begin position="852"/>
        <end position="920"/>
    </location>
</feature>
<evidence type="ECO:0000256" key="1">
    <source>
        <dbReference type="SAM" id="MobiDB-lite"/>
    </source>
</evidence>
<comment type="caution">
    <text evidence="6">The sequence shown here is derived from an EMBL/GenBank/DDBJ whole genome shotgun (WGS) entry which is preliminary data.</text>
</comment>
<evidence type="ECO:0000259" key="4">
    <source>
        <dbReference type="Pfam" id="PF14508"/>
    </source>
</evidence>
<dbReference type="InterPro" id="IPR029486">
    <property type="entry name" value="GH97_N"/>
</dbReference>
<dbReference type="GO" id="GO:0016787">
    <property type="term" value="F:hydrolase activity"/>
    <property type="evidence" value="ECO:0007669"/>
    <property type="project" value="UniProtKB-KW"/>
</dbReference>
<evidence type="ECO:0000259" key="2">
    <source>
        <dbReference type="Pfam" id="PF07705"/>
    </source>
</evidence>
<dbReference type="InterPro" id="IPR013783">
    <property type="entry name" value="Ig-like_fold"/>
</dbReference>
<dbReference type="InterPro" id="IPR029483">
    <property type="entry name" value="GH97_C"/>
</dbReference>
<keyword evidence="7" id="KW-1185">Reference proteome</keyword>
<feature type="domain" description="Glycosyl-hydrolase 97 N-terminal" evidence="4">
    <location>
        <begin position="72"/>
        <end position="331"/>
    </location>
</feature>
<evidence type="ECO:0000313" key="6">
    <source>
        <dbReference type="EMBL" id="MDS0297890.1"/>
    </source>
</evidence>
<sequence length="933" mass="102159">MPRDTSDQSPPSDSPASSDSSDSPDSSDPLLERREFVAGAAAVGGLTSMVSGVAADPIESTEEGDRAGVQSLSSPGGDVEVTFEVVEGTPTYAVAYGGEAVVERSTLGLAFRDDAALDGSFEVTGAERRSADETWTPVWGASESIQNAYEELAVGLRETEGLKRSLNLLFRAYDDGAAFRYVLPEQENLGSFVLTDERTEFAFADDYTSWWIPDDWENYEYLYEETPLSEIEPTPEEGSEADGASTPLTMRAGDDAYLSVHEAALTDYAGMTLTRADDEPATFESTLVPWPDGESKVKAEAPHVSPWRTFTLGSDPGALVESDLLVNLNEPNELEETDWIEPQKYMGIWWEIHVGKSRWAPGPDVGATTENAKRYIDFASEHGIASLLVEGWNVGWEGGFDSWSNAPYEFSFTESTEHYDLAEVAEYGQSKDPSVNVVAHNETGGGVSNYEDQLEEAFSLYEDLGIHAIKTGYVSEEGLDIDGETYHHHGQRMVNHYRHVTKKAAEHEIMLNVHEPIKPTGVRRTYPNLMTREGVSGLEYENFRPEGNPPSHTLTLPFTRMVAGPLDYTPGAFDILYEEYGTTRVHSTVARQLALYPMLFSGLQMVADLPENYDDLDVFEFVEQVPAAWDETAVGDAEIGDYATVARRKGEEWFVGTGTDDTARTLPVSLDFLEDGREYVAEVYADGPEADYESNPEEVARYEFLVSADDTLHASMVAGGGQAVRLRPPEGGEQSELPAYEPPAYEYDTPVVPAETMAGEPFTVFVEASNAGGIVGGERMTLHVDGETVGETFVRVGPGEETQVEFPLRLSEAGDHEVTMEASDGDASFSKTVTVTEQSAEFRMFSYEGFEVPEETTVGKQVEIPVTVTNTGDEESLQVVKLTVDDDVVQTKGVDLQPGGSTDLTFLHTFDSPGEYEVAVEDLDPRTVTVNVF</sequence>
<dbReference type="Pfam" id="PF10566">
    <property type="entry name" value="Glyco_hydro_97"/>
    <property type="match status" value="1"/>
</dbReference>
<feature type="domain" description="Glycosyl-hydrolase 97 catalytic" evidence="3">
    <location>
        <begin position="349"/>
        <end position="535"/>
    </location>
</feature>
<dbReference type="Gene3D" id="2.70.98.10">
    <property type="match status" value="1"/>
</dbReference>
<dbReference type="Pfam" id="PF14508">
    <property type="entry name" value="GH97_N"/>
    <property type="match status" value="1"/>
</dbReference>
<dbReference type="PANTHER" id="PTHR35803">
    <property type="entry name" value="GLUCAN 1,4-ALPHA-GLUCOSIDASE SUSB-RELATED"/>
    <property type="match status" value="1"/>
</dbReference>
<evidence type="ECO:0000259" key="3">
    <source>
        <dbReference type="Pfam" id="PF10566"/>
    </source>
</evidence>
<gene>
    <name evidence="6" type="ORF">NDI76_03975</name>
</gene>
<dbReference type="Proteomes" id="UP001257060">
    <property type="component" value="Unassembled WGS sequence"/>
</dbReference>
<name>A0ABU2GAR9_9EURY</name>
<dbReference type="InterPro" id="IPR011635">
    <property type="entry name" value="CARDB"/>
</dbReference>
<proteinExistence type="predicted"/>
<feature type="compositionally biased region" description="Low complexity" evidence="1">
    <location>
        <begin position="7"/>
        <end position="29"/>
    </location>
</feature>
<dbReference type="Pfam" id="PF14509">
    <property type="entry name" value="GH97_C"/>
    <property type="match status" value="1"/>
</dbReference>
<reference evidence="6 7" key="1">
    <citation type="submission" date="2022-06" db="EMBL/GenBank/DDBJ databases">
        <title>Halogeometricum sp. a new haloarchaeum isolate from saline soil.</title>
        <authorList>
            <person name="Strakova D."/>
            <person name="Galisteo C."/>
            <person name="Sanchez-Porro C."/>
            <person name="Ventosa A."/>
        </authorList>
    </citation>
    <scope>NUCLEOTIDE SEQUENCE [LARGE SCALE GENOMIC DNA]</scope>
    <source>
        <strain evidence="6 7">S1BR25-6</strain>
    </source>
</reference>
<dbReference type="RefSeq" id="WP_310922718.1">
    <property type="nucleotide sequence ID" value="NZ_JAMQOP010000001.1"/>
</dbReference>
<organism evidence="6 7">
    <name type="scientific">Halogeometricum salsisoli</name>
    <dbReference type="NCBI Taxonomy" id="2950536"/>
    <lineage>
        <taxon>Archaea</taxon>
        <taxon>Methanobacteriati</taxon>
        <taxon>Methanobacteriota</taxon>
        <taxon>Stenosarchaea group</taxon>
        <taxon>Halobacteria</taxon>
        <taxon>Halobacteriales</taxon>
        <taxon>Haloferacaceae</taxon>
        <taxon>Halogeometricum</taxon>
    </lineage>
</organism>
<evidence type="ECO:0000313" key="7">
    <source>
        <dbReference type="Proteomes" id="UP001257060"/>
    </source>
</evidence>
<evidence type="ECO:0000259" key="5">
    <source>
        <dbReference type="Pfam" id="PF14509"/>
    </source>
</evidence>
<feature type="region of interest" description="Disordered" evidence="1">
    <location>
        <begin position="1"/>
        <end position="33"/>
    </location>
</feature>
<dbReference type="InterPro" id="IPR052720">
    <property type="entry name" value="Glycosyl_hydrolase_97"/>
</dbReference>
<dbReference type="Pfam" id="PF07705">
    <property type="entry name" value="CARDB"/>
    <property type="match status" value="1"/>
</dbReference>
<dbReference type="Gene3D" id="2.60.40.10">
    <property type="entry name" value="Immunoglobulins"/>
    <property type="match status" value="2"/>
</dbReference>
<keyword evidence="6" id="KW-0378">Hydrolase</keyword>
<protein>
    <submittedName>
        <fullName evidence="6">Glycoside hydrolase family 97 catalytic domain-containing protein</fullName>
    </submittedName>
</protein>